<protein>
    <submittedName>
        <fullName evidence="9">26S rRNA (Cytosine-C(5))-methyltransferase NOP2B-like</fullName>
    </submittedName>
</protein>
<organism evidence="8 9">
    <name type="scientific">Spinacia oleracea</name>
    <name type="common">Spinach</name>
    <dbReference type="NCBI Taxonomy" id="3562"/>
    <lineage>
        <taxon>Eukaryota</taxon>
        <taxon>Viridiplantae</taxon>
        <taxon>Streptophyta</taxon>
        <taxon>Embryophyta</taxon>
        <taxon>Tracheophyta</taxon>
        <taxon>Spermatophyta</taxon>
        <taxon>Magnoliopsida</taxon>
        <taxon>eudicotyledons</taxon>
        <taxon>Gunneridae</taxon>
        <taxon>Pentapetalae</taxon>
        <taxon>Caryophyllales</taxon>
        <taxon>Chenopodiaceae</taxon>
        <taxon>Chenopodioideae</taxon>
        <taxon>Anserineae</taxon>
        <taxon>Spinacia</taxon>
    </lineage>
</organism>
<reference evidence="9" key="2">
    <citation type="submission" date="2025-08" db="UniProtKB">
        <authorList>
            <consortium name="RefSeq"/>
        </authorList>
    </citation>
    <scope>IDENTIFICATION</scope>
    <source>
        <tissue evidence="9">Leaf</tissue>
    </source>
</reference>
<evidence type="ECO:0000256" key="3">
    <source>
        <dbReference type="ARBA" id="ARBA00022691"/>
    </source>
</evidence>
<dbReference type="Gene3D" id="3.40.50.150">
    <property type="entry name" value="Vaccinia Virus protein VP39"/>
    <property type="match status" value="1"/>
</dbReference>
<comment type="caution">
    <text evidence="5">Lacks conserved residue(s) required for the propagation of feature annotation.</text>
</comment>
<evidence type="ECO:0000256" key="5">
    <source>
        <dbReference type="PROSITE-ProRule" id="PRU01023"/>
    </source>
</evidence>
<feature type="domain" description="SAM-dependent MTase RsmB/NOP-type" evidence="7">
    <location>
        <begin position="1"/>
        <end position="188"/>
    </location>
</feature>
<comment type="similarity">
    <text evidence="5">Belongs to the class I-like SAM-binding methyltransferase superfamily. RsmB/NOP family.</text>
</comment>
<keyword evidence="8" id="KW-1185">Reference proteome</keyword>
<dbReference type="Proteomes" id="UP000813463">
    <property type="component" value="Chromosome 6"/>
</dbReference>
<dbReference type="RefSeq" id="XP_056687305.1">
    <property type="nucleotide sequence ID" value="XM_056831327.1"/>
</dbReference>
<sequence>MNSNIIWERRKTQLFVILGIWGFTQNKPQNPSPAKPKPRSTTRSPPPYCNTTAAPFQPMVYADRLSITPNFKVISMDKSIKSSKSFEEIQKCAQLATAAIDLVDANSKTGGYDVYSTCSIMVMENEAVVDYALKKRNVKLVPCRLEFGRAGFVNFRKYRFHPSLKMTRRFYPHEHNLDGFLLPSRICSCCYTIPSCCRSCLQRLAL</sequence>
<gene>
    <name evidence="9" type="primary">LOC130462633</name>
</gene>
<feature type="active site" description="Nucleophile" evidence="5">
    <location>
        <position position="118"/>
    </location>
</feature>
<keyword evidence="4 5" id="KW-0694">RNA-binding</keyword>
<dbReference type="PANTHER" id="PTHR22807:SF30">
    <property type="entry name" value="28S RRNA (CYTOSINE(4447)-C(5))-METHYLTRANSFERASE-RELATED"/>
    <property type="match status" value="1"/>
</dbReference>
<evidence type="ECO:0000259" key="7">
    <source>
        <dbReference type="PROSITE" id="PS51686"/>
    </source>
</evidence>
<keyword evidence="3 5" id="KW-0949">S-adenosyl-L-methionine</keyword>
<dbReference type="Pfam" id="PF01189">
    <property type="entry name" value="Methyltr_RsmB-F"/>
    <property type="match status" value="1"/>
</dbReference>
<name>A0ABM3QVB3_SPIOL</name>
<accession>A0ABM3QVB3</accession>
<evidence type="ECO:0000313" key="9">
    <source>
        <dbReference type="RefSeq" id="XP_056687305.1"/>
    </source>
</evidence>
<dbReference type="PANTHER" id="PTHR22807">
    <property type="entry name" value="NOP2 YEAST -RELATED NOL1/NOP2/FMU SUN DOMAIN-CONTAINING"/>
    <property type="match status" value="1"/>
</dbReference>
<reference evidence="8" key="1">
    <citation type="journal article" date="2021" name="Nat. Commun.">
        <title>Genomic analyses provide insights into spinach domestication and the genetic basis of agronomic traits.</title>
        <authorList>
            <person name="Cai X."/>
            <person name="Sun X."/>
            <person name="Xu C."/>
            <person name="Sun H."/>
            <person name="Wang X."/>
            <person name="Ge C."/>
            <person name="Zhang Z."/>
            <person name="Wang Q."/>
            <person name="Fei Z."/>
            <person name="Jiao C."/>
            <person name="Wang Q."/>
        </authorList>
    </citation>
    <scope>NUCLEOTIDE SEQUENCE [LARGE SCALE GENOMIC DNA]</scope>
    <source>
        <strain evidence="8">cv. Varoflay</strain>
    </source>
</reference>
<dbReference type="PROSITE" id="PS51686">
    <property type="entry name" value="SAM_MT_RSMB_NOP"/>
    <property type="match status" value="1"/>
</dbReference>
<dbReference type="InterPro" id="IPR049560">
    <property type="entry name" value="MeTrfase_RsmB-F_NOP2_cat"/>
</dbReference>
<dbReference type="InterPro" id="IPR023267">
    <property type="entry name" value="RCMT"/>
</dbReference>
<evidence type="ECO:0000256" key="6">
    <source>
        <dbReference type="SAM" id="MobiDB-lite"/>
    </source>
</evidence>
<feature type="region of interest" description="Disordered" evidence="6">
    <location>
        <begin position="27"/>
        <end position="48"/>
    </location>
</feature>
<dbReference type="InterPro" id="IPR001678">
    <property type="entry name" value="MeTrfase_RsmB-F_NOP2_dom"/>
</dbReference>
<proteinExistence type="inferred from homology"/>
<evidence type="ECO:0000256" key="1">
    <source>
        <dbReference type="ARBA" id="ARBA00022603"/>
    </source>
</evidence>
<evidence type="ECO:0000256" key="2">
    <source>
        <dbReference type="ARBA" id="ARBA00022679"/>
    </source>
</evidence>
<dbReference type="GeneID" id="130462633"/>
<evidence type="ECO:0000256" key="4">
    <source>
        <dbReference type="ARBA" id="ARBA00022884"/>
    </source>
</evidence>
<evidence type="ECO:0000313" key="8">
    <source>
        <dbReference type="Proteomes" id="UP000813463"/>
    </source>
</evidence>
<keyword evidence="1 5" id="KW-0489">Methyltransferase</keyword>
<dbReference type="InterPro" id="IPR029063">
    <property type="entry name" value="SAM-dependent_MTases_sf"/>
</dbReference>
<dbReference type="SUPFAM" id="SSF53335">
    <property type="entry name" value="S-adenosyl-L-methionine-dependent methyltransferases"/>
    <property type="match status" value="1"/>
</dbReference>
<keyword evidence="2 5" id="KW-0808">Transferase</keyword>